<keyword evidence="2" id="KW-0378">Hydrolase</keyword>
<dbReference type="PANTHER" id="PTHR10046">
    <property type="entry name" value="ATP DEPENDENT LON PROTEASE FAMILY MEMBER"/>
    <property type="match status" value="1"/>
</dbReference>
<sequence length="818" mass="93172">MANPKAPAHRELKPEELRWKCNPEIFEFESTEDIEPIEGILGQERALKAIRLGVDLRSPGYNIYIAGLSGSGKATTIKKMLEKITAKCPELYDYAYVNNFKNPDQPMLLKFPKGRAKEFRQDLQSAIEILKQRIPLALESDLYLTRKKNLIDDYNQKEQELMNAFDNELRKKGFSLGQIKVGEVIRPDILPLIDGNPVPIFQIEELVNQNKLTKEQAQEIFRKYQDNQQDLQLLFKKGLKISQEFQEKLQQLERESAEVIVKGIFEGLKEKYGSNSVLNFLNQVEENILNNIQIFKGAKPLGETTQQGVEIDYFSDYDVNIILDNSETEECPVIIETNPTYVNLFGTIERVSDGHGGWYSDYTNIKAGSLLKANGGYLVLNVLHLFEEPGVWKTLKRVLTYNKLEIQESPFLFSISSTSLKPQPIEIDTKVILIGSQIIYSYLSEREYDFKKMFKVKADFDYEINRTDHNIQEYAKVIKKLIKEENLLEFDKSAIAYLMEISAIFAGRQDKLSTRFSRIADVMREASFWAKDDGQKIVNDYHVQKAYRMAKDRHGMLESKITEMYKDNLILIDTQGERVGQINGLAVYDADFYSFGRPTRITATVSLGSGAIINVEREAGMSGRHYNKGVLIISGYFRETFGQDMPLSFNANLVFEQSYGMVEGDSASCTEIFALLSVLSNLPLKQSIAVTGSLNQKGDVQPIGGVNEKIEGFYDICKLQGLTGTQGVIFPVQNIRDLMLKEEVIDAVKKGTFHLYPISRVEEGIEILTGVKAGRKTAKGYEVGSVFYLVEKRIKELYEKSRQIRTQNNNQQKKKSKK</sequence>
<gene>
    <name evidence="5" type="ORF">ENS56_08555</name>
</gene>
<proteinExistence type="inferred from homology"/>
<dbReference type="SUPFAM" id="SSF54211">
    <property type="entry name" value="Ribosomal protein S5 domain 2-like"/>
    <property type="match status" value="1"/>
</dbReference>
<dbReference type="InterPro" id="IPR027065">
    <property type="entry name" value="Lon_Prtase"/>
</dbReference>
<keyword evidence="5" id="KW-0547">Nucleotide-binding</keyword>
<comment type="similarity">
    <text evidence="2">Belongs to the peptidase S16 family.</text>
</comment>
<dbReference type="GO" id="GO:0005524">
    <property type="term" value="F:ATP binding"/>
    <property type="evidence" value="ECO:0007669"/>
    <property type="project" value="UniProtKB-KW"/>
</dbReference>
<organism evidence="5">
    <name type="scientific">Ignavibacterium album</name>
    <dbReference type="NCBI Taxonomy" id="591197"/>
    <lineage>
        <taxon>Bacteria</taxon>
        <taxon>Pseudomonadati</taxon>
        <taxon>Ignavibacteriota</taxon>
        <taxon>Ignavibacteria</taxon>
        <taxon>Ignavibacteriales</taxon>
        <taxon>Ignavibacteriaceae</taxon>
        <taxon>Ignavibacterium</taxon>
    </lineage>
</organism>
<keyword evidence="1 2" id="KW-0645">Protease</keyword>
<dbReference type="GO" id="GO:0004252">
    <property type="term" value="F:serine-type endopeptidase activity"/>
    <property type="evidence" value="ECO:0007669"/>
    <property type="project" value="UniProtKB-UniRule"/>
</dbReference>
<keyword evidence="5" id="KW-0067">ATP-binding</keyword>
<dbReference type="GO" id="GO:0030163">
    <property type="term" value="P:protein catabolic process"/>
    <property type="evidence" value="ECO:0007669"/>
    <property type="project" value="InterPro"/>
</dbReference>
<dbReference type="InterPro" id="IPR046843">
    <property type="entry name" value="LonB_AAA-LID"/>
</dbReference>
<dbReference type="Pfam" id="PF13654">
    <property type="entry name" value="AAA_32"/>
    <property type="match status" value="1"/>
</dbReference>
<dbReference type="AlphaFoldDB" id="A0A832G7K5"/>
<keyword evidence="3" id="KW-0175">Coiled coil</keyword>
<evidence type="ECO:0000256" key="3">
    <source>
        <dbReference type="SAM" id="Coils"/>
    </source>
</evidence>
<evidence type="ECO:0000256" key="1">
    <source>
        <dbReference type="ARBA" id="ARBA00022670"/>
    </source>
</evidence>
<name>A0A832G7K5_9BACT</name>
<dbReference type="Pfam" id="PF20436">
    <property type="entry name" value="LonB_AAA-LID"/>
    <property type="match status" value="1"/>
</dbReference>
<dbReference type="Gene3D" id="3.30.230.10">
    <property type="match status" value="1"/>
</dbReference>
<feature type="coiled-coil region" evidence="3">
    <location>
        <begin position="144"/>
        <end position="171"/>
    </location>
</feature>
<dbReference type="InterPro" id="IPR041699">
    <property type="entry name" value="AAA_32"/>
</dbReference>
<dbReference type="EC" id="3.4.21.53" evidence="2"/>
<feature type="coiled-coil region" evidence="3">
    <location>
        <begin position="203"/>
        <end position="262"/>
    </location>
</feature>
<feature type="active site" evidence="2">
    <location>
        <position position="709"/>
    </location>
</feature>
<evidence type="ECO:0000256" key="2">
    <source>
        <dbReference type="PROSITE-ProRule" id="PRU01122"/>
    </source>
</evidence>
<dbReference type="Gene3D" id="1.10.8.60">
    <property type="match status" value="1"/>
</dbReference>
<evidence type="ECO:0000259" key="4">
    <source>
        <dbReference type="PROSITE" id="PS51786"/>
    </source>
</evidence>
<comment type="catalytic activity">
    <reaction evidence="2">
        <text>Hydrolysis of proteins in presence of ATP.</text>
        <dbReference type="EC" id="3.4.21.53"/>
    </reaction>
</comment>
<dbReference type="InterPro" id="IPR046844">
    <property type="entry name" value="Lon-like_helical"/>
</dbReference>
<dbReference type="Gene3D" id="3.40.50.300">
    <property type="entry name" value="P-loop containing nucleotide triphosphate hydrolases"/>
    <property type="match status" value="2"/>
</dbReference>
<protein>
    <recommendedName>
        <fullName evidence="2">endopeptidase La</fullName>
        <ecNumber evidence="2">3.4.21.53</ecNumber>
    </recommendedName>
</protein>
<dbReference type="InterPro" id="IPR027417">
    <property type="entry name" value="P-loop_NTPase"/>
</dbReference>
<dbReference type="PRINTS" id="PR00830">
    <property type="entry name" value="ENDOLAPTASE"/>
</dbReference>
<dbReference type="GO" id="GO:0006508">
    <property type="term" value="P:proteolysis"/>
    <property type="evidence" value="ECO:0007669"/>
    <property type="project" value="UniProtKB-KW"/>
</dbReference>
<dbReference type="SUPFAM" id="SSF52540">
    <property type="entry name" value="P-loop containing nucleoside triphosphate hydrolases"/>
    <property type="match status" value="1"/>
</dbReference>
<dbReference type="Pfam" id="PF05362">
    <property type="entry name" value="Lon_C"/>
    <property type="match status" value="1"/>
</dbReference>
<dbReference type="PROSITE" id="PS51786">
    <property type="entry name" value="LON_PROTEOLYTIC"/>
    <property type="match status" value="1"/>
</dbReference>
<dbReference type="GO" id="GO:0004176">
    <property type="term" value="F:ATP-dependent peptidase activity"/>
    <property type="evidence" value="ECO:0007669"/>
    <property type="project" value="UniProtKB-UniRule"/>
</dbReference>
<dbReference type="InterPro" id="IPR020568">
    <property type="entry name" value="Ribosomal_Su5_D2-typ_SF"/>
</dbReference>
<evidence type="ECO:0000313" key="5">
    <source>
        <dbReference type="EMBL" id="HGT48072.1"/>
    </source>
</evidence>
<accession>A0A832G7K5</accession>
<dbReference type="EMBL" id="DSVI01000010">
    <property type="protein sequence ID" value="HGT48072.1"/>
    <property type="molecule type" value="Genomic_DNA"/>
</dbReference>
<feature type="active site" evidence="2">
    <location>
        <position position="666"/>
    </location>
</feature>
<keyword evidence="2" id="KW-0720">Serine protease</keyword>
<comment type="caution">
    <text evidence="5">The sequence shown here is derived from an EMBL/GenBank/DDBJ whole genome shotgun (WGS) entry which is preliminary data.</text>
</comment>
<reference evidence="5" key="1">
    <citation type="journal article" date="2020" name="mSystems">
        <title>Genome- and Community-Level Interaction Insights into Carbon Utilization and Element Cycling Functions of Hydrothermarchaeota in Hydrothermal Sediment.</title>
        <authorList>
            <person name="Zhou Z."/>
            <person name="Liu Y."/>
            <person name="Xu W."/>
            <person name="Pan J."/>
            <person name="Luo Z.H."/>
            <person name="Li M."/>
        </authorList>
    </citation>
    <scope>NUCLEOTIDE SEQUENCE [LARGE SCALE GENOMIC DNA]</scope>
    <source>
        <strain evidence="5">SpSt-500</strain>
    </source>
</reference>
<dbReference type="InterPro" id="IPR008269">
    <property type="entry name" value="Lon_proteolytic"/>
</dbReference>
<feature type="domain" description="Lon proteolytic" evidence="4">
    <location>
        <begin position="576"/>
        <end position="771"/>
    </location>
</feature>
<dbReference type="Pfam" id="PF20437">
    <property type="entry name" value="LonC_helical"/>
    <property type="match status" value="1"/>
</dbReference>
<dbReference type="InterPro" id="IPR014721">
    <property type="entry name" value="Ribsml_uS5_D2-typ_fold_subgr"/>
</dbReference>